<protein>
    <submittedName>
        <fullName evidence="3">Uncharacterized protein</fullName>
    </submittedName>
</protein>
<dbReference type="AlphaFoldDB" id="A0A915L3Y0"/>
<accession>A0A915L3Y0</accession>
<name>A0A915L3Y0_ROMCU</name>
<organism evidence="2 3">
    <name type="scientific">Romanomermis culicivorax</name>
    <name type="common">Nematode worm</name>
    <dbReference type="NCBI Taxonomy" id="13658"/>
    <lineage>
        <taxon>Eukaryota</taxon>
        <taxon>Metazoa</taxon>
        <taxon>Ecdysozoa</taxon>
        <taxon>Nematoda</taxon>
        <taxon>Enoplea</taxon>
        <taxon>Dorylaimia</taxon>
        <taxon>Mermithida</taxon>
        <taxon>Mermithoidea</taxon>
        <taxon>Mermithidae</taxon>
        <taxon>Romanomermis</taxon>
    </lineage>
</organism>
<feature type="compositionally biased region" description="Polar residues" evidence="1">
    <location>
        <begin position="33"/>
        <end position="47"/>
    </location>
</feature>
<dbReference type="WBParaSite" id="nRc.2.0.1.t45212-RA">
    <property type="protein sequence ID" value="nRc.2.0.1.t45212-RA"/>
    <property type="gene ID" value="nRc.2.0.1.g45212"/>
</dbReference>
<proteinExistence type="predicted"/>
<dbReference type="Proteomes" id="UP000887565">
    <property type="component" value="Unplaced"/>
</dbReference>
<evidence type="ECO:0000256" key="1">
    <source>
        <dbReference type="SAM" id="MobiDB-lite"/>
    </source>
</evidence>
<keyword evidence="2" id="KW-1185">Reference proteome</keyword>
<feature type="region of interest" description="Disordered" evidence="1">
    <location>
        <begin position="1"/>
        <end position="47"/>
    </location>
</feature>
<evidence type="ECO:0000313" key="2">
    <source>
        <dbReference type="Proteomes" id="UP000887565"/>
    </source>
</evidence>
<sequence>MSPANFGRDKQKKSMGTIKPQAPRGMKPVFASSKGSPTKQTTPATNTASDDCFSRFTDPINVPEAFYVHADLLNEASGLPYLECPLPQADRKLCLKANAFLNKLGKVSMYLVMEDVDKERFEGVNKHKFYCWGGLRCTCSASGVGAQAVGRGEKWQEVTVSRSCYTLHCWIEAERNGTERNLHNRGNVHSIIKIMLICLLLFANQILNIFQGHRNCVTATIVNHEVNHMCKLH</sequence>
<evidence type="ECO:0000313" key="3">
    <source>
        <dbReference type="WBParaSite" id="nRc.2.0.1.t45212-RA"/>
    </source>
</evidence>
<reference evidence="3" key="1">
    <citation type="submission" date="2022-11" db="UniProtKB">
        <authorList>
            <consortium name="WormBaseParasite"/>
        </authorList>
    </citation>
    <scope>IDENTIFICATION</scope>
</reference>